<name>A0A5B0SMM7_PUCGR</name>
<dbReference type="EMBL" id="VSWC01000105">
    <property type="protein sequence ID" value="KAA1087545.1"/>
    <property type="molecule type" value="Genomic_DNA"/>
</dbReference>
<evidence type="ECO:0000313" key="5">
    <source>
        <dbReference type="EMBL" id="KAA1138383.1"/>
    </source>
</evidence>
<evidence type="ECO:0000313" key="4">
    <source>
        <dbReference type="EMBL" id="KAA1087545.1"/>
    </source>
</evidence>
<evidence type="ECO:0000313" key="7">
    <source>
        <dbReference type="Proteomes" id="UP000325313"/>
    </source>
</evidence>
<evidence type="ECO:0000313" key="3">
    <source>
        <dbReference type="EMBL" id="KAA1081998.1"/>
    </source>
</evidence>
<reference evidence="6 7" key="1">
    <citation type="submission" date="2019-05" db="EMBL/GenBank/DDBJ databases">
        <title>Emergence of the Ug99 lineage of the wheat stem rust pathogen through somatic hybridization.</title>
        <authorList>
            <person name="Li F."/>
            <person name="Upadhyaya N.M."/>
            <person name="Sperschneider J."/>
            <person name="Matny O."/>
            <person name="Nguyen-Phuc H."/>
            <person name="Mago R."/>
            <person name="Raley C."/>
            <person name="Miller M.E."/>
            <person name="Silverstein K.A.T."/>
            <person name="Henningsen E."/>
            <person name="Hirsch C.D."/>
            <person name="Visser B."/>
            <person name="Pretorius Z.A."/>
            <person name="Steffenson B.J."/>
            <person name="Schwessinger B."/>
            <person name="Dodds P.N."/>
            <person name="Figueroa M."/>
        </authorList>
    </citation>
    <scope>NUCLEOTIDE SEQUENCE [LARGE SCALE GENOMIC DNA]</scope>
    <source>
        <strain evidence="2">21-0</strain>
        <strain evidence="5 7">Ug99</strain>
    </source>
</reference>
<comment type="caution">
    <text evidence="5">The sequence shown here is derived from an EMBL/GenBank/DDBJ whole genome shotgun (WGS) entry which is preliminary data.</text>
</comment>
<keyword evidence="6" id="KW-1185">Reference proteome</keyword>
<dbReference type="Proteomes" id="UP000325313">
    <property type="component" value="Unassembled WGS sequence"/>
</dbReference>
<gene>
    <name evidence="2" type="ORF">PGT21_029799</name>
    <name evidence="4" type="ORF">PGT21_033382</name>
    <name evidence="3" type="ORF">PGTUg99_032127</name>
    <name evidence="5" type="ORF">PGTUg99_033620</name>
</gene>
<evidence type="ECO:0000313" key="6">
    <source>
        <dbReference type="Proteomes" id="UP000324748"/>
    </source>
</evidence>
<dbReference type="EMBL" id="VSWC01000196">
    <property type="protein sequence ID" value="KAA1066396.1"/>
    <property type="molecule type" value="Genomic_DNA"/>
</dbReference>
<feature type="chain" id="PRO_5036138363" evidence="1">
    <location>
        <begin position="20"/>
        <end position="66"/>
    </location>
</feature>
<dbReference type="Proteomes" id="UP000324748">
    <property type="component" value="Unassembled WGS sequence"/>
</dbReference>
<evidence type="ECO:0000256" key="1">
    <source>
        <dbReference type="SAM" id="SignalP"/>
    </source>
</evidence>
<sequence length="66" mass="7441">MKCFTLSVSIFMLLGVTCAMHIGHTTRIRAPTSDADTKLQECLFIWCVRDDTDHTSDVRPDKNVPT</sequence>
<protein>
    <submittedName>
        <fullName evidence="5">Uncharacterized protein</fullName>
    </submittedName>
</protein>
<dbReference type="EMBL" id="VDEP01000440">
    <property type="protein sequence ID" value="KAA1081998.1"/>
    <property type="molecule type" value="Genomic_DNA"/>
</dbReference>
<accession>A0A5B0SMM7</accession>
<organism evidence="5 7">
    <name type="scientific">Puccinia graminis f. sp. tritici</name>
    <dbReference type="NCBI Taxonomy" id="56615"/>
    <lineage>
        <taxon>Eukaryota</taxon>
        <taxon>Fungi</taxon>
        <taxon>Dikarya</taxon>
        <taxon>Basidiomycota</taxon>
        <taxon>Pucciniomycotina</taxon>
        <taxon>Pucciniomycetes</taxon>
        <taxon>Pucciniales</taxon>
        <taxon>Pucciniaceae</taxon>
        <taxon>Puccinia</taxon>
    </lineage>
</organism>
<dbReference type="EMBL" id="VDEP01000003">
    <property type="protein sequence ID" value="KAA1138383.1"/>
    <property type="molecule type" value="Genomic_DNA"/>
</dbReference>
<keyword evidence="1" id="KW-0732">Signal</keyword>
<proteinExistence type="predicted"/>
<evidence type="ECO:0000313" key="2">
    <source>
        <dbReference type="EMBL" id="KAA1066396.1"/>
    </source>
</evidence>
<dbReference type="AlphaFoldDB" id="A0A5B0SMM7"/>
<feature type="signal peptide" evidence="1">
    <location>
        <begin position="1"/>
        <end position="19"/>
    </location>
</feature>